<proteinExistence type="predicted"/>
<protein>
    <submittedName>
        <fullName evidence="2">Uncharacterized protein</fullName>
    </submittedName>
</protein>
<keyword evidence="1" id="KW-0812">Transmembrane</keyword>
<keyword evidence="1" id="KW-1133">Transmembrane helix</keyword>
<organism evidence="2 3">
    <name type="scientific">Rosa chinensis</name>
    <name type="common">China rose</name>
    <dbReference type="NCBI Taxonomy" id="74649"/>
    <lineage>
        <taxon>Eukaryota</taxon>
        <taxon>Viridiplantae</taxon>
        <taxon>Streptophyta</taxon>
        <taxon>Embryophyta</taxon>
        <taxon>Tracheophyta</taxon>
        <taxon>Spermatophyta</taxon>
        <taxon>Magnoliopsida</taxon>
        <taxon>eudicotyledons</taxon>
        <taxon>Gunneridae</taxon>
        <taxon>Pentapetalae</taxon>
        <taxon>rosids</taxon>
        <taxon>fabids</taxon>
        <taxon>Rosales</taxon>
        <taxon>Rosaceae</taxon>
        <taxon>Rosoideae</taxon>
        <taxon>Rosoideae incertae sedis</taxon>
        <taxon>Rosa</taxon>
    </lineage>
</organism>
<dbReference type="Proteomes" id="UP000238479">
    <property type="component" value="Chromosome 4"/>
</dbReference>
<keyword evidence="1" id="KW-0472">Membrane</keyword>
<sequence>MADPFFLSPTCSHSFLFLFLFFSFLFSSLFSSHCWPASPYLSLLPLSRRPHIINPIFLTSSYHAQNSFQFPLSFSSNTEHTSHHNSFLLHFSFFLTKIHTSSPKFLRLTKIILNNIPSSHLFFFLTKIHLTKIPSSHQFHKIQRGNTSSTRSLITTWVKWRNYNSKACYICFLAFVTCLSCSPSFICMKLMELMMYIFMGNE</sequence>
<feature type="transmembrane region" description="Helical" evidence="1">
    <location>
        <begin position="172"/>
        <end position="191"/>
    </location>
</feature>
<evidence type="ECO:0000313" key="2">
    <source>
        <dbReference type="EMBL" id="PRQ37701.1"/>
    </source>
</evidence>
<name>A0A2P6QU33_ROSCH</name>
<evidence type="ECO:0000313" key="3">
    <source>
        <dbReference type="Proteomes" id="UP000238479"/>
    </source>
</evidence>
<dbReference type="EMBL" id="PDCK01000042">
    <property type="protein sequence ID" value="PRQ37701.1"/>
    <property type="molecule type" value="Genomic_DNA"/>
</dbReference>
<accession>A0A2P6QU33</accession>
<evidence type="ECO:0000256" key="1">
    <source>
        <dbReference type="SAM" id="Phobius"/>
    </source>
</evidence>
<dbReference type="AlphaFoldDB" id="A0A2P6QU33"/>
<dbReference type="Gramene" id="PRQ37701">
    <property type="protein sequence ID" value="PRQ37701"/>
    <property type="gene ID" value="RchiOBHm_Chr4g0405531"/>
</dbReference>
<keyword evidence="3" id="KW-1185">Reference proteome</keyword>
<reference evidence="2 3" key="1">
    <citation type="journal article" date="2018" name="Nat. Genet.">
        <title>The Rosa genome provides new insights in the design of modern roses.</title>
        <authorList>
            <person name="Bendahmane M."/>
        </authorList>
    </citation>
    <scope>NUCLEOTIDE SEQUENCE [LARGE SCALE GENOMIC DNA]</scope>
    <source>
        <strain evidence="3">cv. Old Blush</strain>
    </source>
</reference>
<gene>
    <name evidence="2" type="ORF">RchiOBHm_Chr4g0405531</name>
</gene>
<comment type="caution">
    <text evidence="2">The sequence shown here is derived from an EMBL/GenBank/DDBJ whole genome shotgun (WGS) entry which is preliminary data.</text>
</comment>